<reference evidence="10" key="1">
    <citation type="journal article" date="2014" name="Int. J. Syst. Evol. Microbiol.">
        <title>Complete genome sequence of Corynebacterium casei LMG S-19264T (=DSM 44701T), isolated from a smear-ripened cheese.</title>
        <authorList>
            <consortium name="US DOE Joint Genome Institute (JGI-PGF)"/>
            <person name="Walter F."/>
            <person name="Albersmeier A."/>
            <person name="Kalinowski J."/>
            <person name="Ruckert C."/>
        </authorList>
    </citation>
    <scope>NUCLEOTIDE SEQUENCE</scope>
    <source>
        <strain evidence="10">JCM 14371</strain>
    </source>
</reference>
<feature type="DNA-binding region" description="OmpR/PhoB-type" evidence="7">
    <location>
        <begin position="124"/>
        <end position="219"/>
    </location>
</feature>
<dbReference type="GO" id="GO:0000156">
    <property type="term" value="F:phosphorelay response regulator activity"/>
    <property type="evidence" value="ECO:0007669"/>
    <property type="project" value="TreeGrafter"/>
</dbReference>
<keyword evidence="1 6" id="KW-0597">Phosphoprotein</keyword>
<evidence type="ECO:0000256" key="4">
    <source>
        <dbReference type="ARBA" id="ARBA00023125"/>
    </source>
</evidence>
<feature type="modified residue" description="4-aspartylphosphate" evidence="6">
    <location>
        <position position="51"/>
    </location>
</feature>
<evidence type="ECO:0000256" key="7">
    <source>
        <dbReference type="PROSITE-ProRule" id="PRU01091"/>
    </source>
</evidence>
<comment type="caution">
    <text evidence="10">The sequence shown here is derived from an EMBL/GenBank/DDBJ whole genome shotgun (WGS) entry which is preliminary data.</text>
</comment>
<evidence type="ECO:0000256" key="5">
    <source>
        <dbReference type="ARBA" id="ARBA00023163"/>
    </source>
</evidence>
<keyword evidence="3" id="KW-0805">Transcription regulation</keyword>
<protein>
    <submittedName>
        <fullName evidence="10">DNA-binding response regulator</fullName>
    </submittedName>
</protein>
<dbReference type="GO" id="GO:0000976">
    <property type="term" value="F:transcription cis-regulatory region binding"/>
    <property type="evidence" value="ECO:0007669"/>
    <property type="project" value="TreeGrafter"/>
</dbReference>
<dbReference type="CDD" id="cd00383">
    <property type="entry name" value="trans_reg_C"/>
    <property type="match status" value="1"/>
</dbReference>
<evidence type="ECO:0000256" key="2">
    <source>
        <dbReference type="ARBA" id="ARBA00023012"/>
    </source>
</evidence>
<dbReference type="SMART" id="SM00862">
    <property type="entry name" value="Trans_reg_C"/>
    <property type="match status" value="1"/>
</dbReference>
<feature type="domain" description="Response regulatory" evidence="8">
    <location>
        <begin position="2"/>
        <end position="116"/>
    </location>
</feature>
<dbReference type="InterPro" id="IPR001789">
    <property type="entry name" value="Sig_transdc_resp-reg_receiver"/>
</dbReference>
<keyword evidence="2" id="KW-0902">Two-component regulatory system</keyword>
<evidence type="ECO:0000256" key="6">
    <source>
        <dbReference type="PROSITE-ProRule" id="PRU00169"/>
    </source>
</evidence>
<evidence type="ECO:0000313" key="11">
    <source>
        <dbReference type="Proteomes" id="UP000635726"/>
    </source>
</evidence>
<dbReference type="PROSITE" id="PS51755">
    <property type="entry name" value="OMPR_PHOB"/>
    <property type="match status" value="1"/>
</dbReference>
<dbReference type="GO" id="GO:0005829">
    <property type="term" value="C:cytosol"/>
    <property type="evidence" value="ECO:0007669"/>
    <property type="project" value="TreeGrafter"/>
</dbReference>
<dbReference type="Proteomes" id="UP000635726">
    <property type="component" value="Unassembled WGS sequence"/>
</dbReference>
<dbReference type="GO" id="GO:0032993">
    <property type="term" value="C:protein-DNA complex"/>
    <property type="evidence" value="ECO:0007669"/>
    <property type="project" value="TreeGrafter"/>
</dbReference>
<dbReference type="PANTHER" id="PTHR48111">
    <property type="entry name" value="REGULATOR OF RPOS"/>
    <property type="match status" value="1"/>
</dbReference>
<keyword evidence="4 7" id="KW-0238">DNA-binding</keyword>
<dbReference type="InterPro" id="IPR011006">
    <property type="entry name" value="CheY-like_superfamily"/>
</dbReference>
<dbReference type="SUPFAM" id="SSF52172">
    <property type="entry name" value="CheY-like"/>
    <property type="match status" value="1"/>
</dbReference>
<feature type="domain" description="OmpR/PhoB-type" evidence="9">
    <location>
        <begin position="124"/>
        <end position="219"/>
    </location>
</feature>
<evidence type="ECO:0000256" key="3">
    <source>
        <dbReference type="ARBA" id="ARBA00023015"/>
    </source>
</evidence>
<dbReference type="GO" id="GO:0006355">
    <property type="term" value="P:regulation of DNA-templated transcription"/>
    <property type="evidence" value="ECO:0007669"/>
    <property type="project" value="InterPro"/>
</dbReference>
<dbReference type="InterPro" id="IPR036388">
    <property type="entry name" value="WH-like_DNA-bd_sf"/>
</dbReference>
<dbReference type="PANTHER" id="PTHR48111:SF22">
    <property type="entry name" value="REGULATOR OF RPOS"/>
    <property type="match status" value="1"/>
</dbReference>
<evidence type="ECO:0000313" key="10">
    <source>
        <dbReference type="EMBL" id="GGJ67908.1"/>
    </source>
</evidence>
<proteinExistence type="predicted"/>
<keyword evidence="11" id="KW-1185">Reference proteome</keyword>
<dbReference type="Pfam" id="PF00072">
    <property type="entry name" value="Response_reg"/>
    <property type="match status" value="1"/>
</dbReference>
<dbReference type="SMART" id="SM00448">
    <property type="entry name" value="REC"/>
    <property type="match status" value="1"/>
</dbReference>
<dbReference type="EMBL" id="BMOE01000002">
    <property type="protein sequence ID" value="GGJ67908.1"/>
    <property type="molecule type" value="Genomic_DNA"/>
</dbReference>
<accession>A0A917P9P3</accession>
<organism evidence="10 11">
    <name type="scientific">Deinococcus aquiradiocola</name>
    <dbReference type="NCBI Taxonomy" id="393059"/>
    <lineage>
        <taxon>Bacteria</taxon>
        <taxon>Thermotogati</taxon>
        <taxon>Deinococcota</taxon>
        <taxon>Deinococci</taxon>
        <taxon>Deinococcales</taxon>
        <taxon>Deinococcaceae</taxon>
        <taxon>Deinococcus</taxon>
    </lineage>
</organism>
<evidence type="ECO:0000256" key="1">
    <source>
        <dbReference type="ARBA" id="ARBA00022553"/>
    </source>
</evidence>
<dbReference type="RefSeq" id="WP_188961196.1">
    <property type="nucleotide sequence ID" value="NZ_BMOE01000002.1"/>
</dbReference>
<gene>
    <name evidence="10" type="ORF">GCM10008939_10330</name>
</gene>
<dbReference type="InterPro" id="IPR039420">
    <property type="entry name" value="WalR-like"/>
</dbReference>
<dbReference type="InterPro" id="IPR001867">
    <property type="entry name" value="OmpR/PhoB-type_DNA-bd"/>
</dbReference>
<dbReference type="AlphaFoldDB" id="A0A917P9P3"/>
<name>A0A917P9P3_9DEIO</name>
<dbReference type="Pfam" id="PF00486">
    <property type="entry name" value="Trans_reg_C"/>
    <property type="match status" value="1"/>
</dbReference>
<evidence type="ECO:0000259" key="9">
    <source>
        <dbReference type="PROSITE" id="PS51755"/>
    </source>
</evidence>
<keyword evidence="5" id="KW-0804">Transcription</keyword>
<reference evidence="10" key="2">
    <citation type="submission" date="2020-09" db="EMBL/GenBank/DDBJ databases">
        <authorList>
            <person name="Sun Q."/>
            <person name="Ohkuma M."/>
        </authorList>
    </citation>
    <scope>NUCLEOTIDE SEQUENCE</scope>
    <source>
        <strain evidence="10">JCM 14371</strain>
    </source>
</reference>
<dbReference type="Gene3D" id="3.40.50.2300">
    <property type="match status" value="1"/>
</dbReference>
<dbReference type="PROSITE" id="PS50110">
    <property type="entry name" value="RESPONSE_REGULATORY"/>
    <property type="match status" value="1"/>
</dbReference>
<evidence type="ECO:0000259" key="8">
    <source>
        <dbReference type="PROSITE" id="PS50110"/>
    </source>
</evidence>
<sequence length="219" mass="23670">MRLLMVEDDPRIARPTARALEDAGHVVVTQSCGQGGLAAARSGEYDAVLLDVLLPGLDGFQVARTLRAEGVDAPIIFVSARGALKDRVAGLDLGGDAYLSKPFELPELLATLRAVVRRAQGAANDMLAFAAGRGGLDMRGRQVTWDQVPVGFTAREYALLETLVAARGRWFTREELLSRVWGPSFDGASRVVDVYVSYLRRKLSPDALESSRGLGYRAP</sequence>
<dbReference type="Gene3D" id="1.10.10.10">
    <property type="entry name" value="Winged helix-like DNA-binding domain superfamily/Winged helix DNA-binding domain"/>
    <property type="match status" value="1"/>
</dbReference>